<evidence type="ECO:0000313" key="1">
    <source>
        <dbReference type="Proteomes" id="UP000492821"/>
    </source>
</evidence>
<reference evidence="2" key="2">
    <citation type="submission" date="2020-10" db="UniProtKB">
        <authorList>
            <consortium name="WormBaseParasite"/>
        </authorList>
    </citation>
    <scope>IDENTIFICATION</scope>
</reference>
<evidence type="ECO:0000313" key="2">
    <source>
        <dbReference type="WBParaSite" id="Pan_g5247.t1"/>
    </source>
</evidence>
<dbReference type="AlphaFoldDB" id="A0A7E4VYL3"/>
<sequence>MVPEGLVPIGFYFFRLVRLVYRSICQVVPHFLSKAIPTWPISLRRRVFIVDRLTYCHGYDLESLLAYTLSLLTNLVCFMAISSGQRVEAPPAPRRPDKRLTWAADGSTSAMAYLWSGGLHTLICMVLNR</sequence>
<name>A0A7E4VYL3_PANRE</name>
<protein>
    <submittedName>
        <fullName evidence="2">TLC domain-containing protein</fullName>
    </submittedName>
</protein>
<reference evidence="1" key="1">
    <citation type="journal article" date="2013" name="Genetics">
        <title>The draft genome and transcriptome of Panagrellus redivivus are shaped by the harsh demands of a free-living lifestyle.</title>
        <authorList>
            <person name="Srinivasan J."/>
            <person name="Dillman A.R."/>
            <person name="Macchietto M.G."/>
            <person name="Heikkinen L."/>
            <person name="Lakso M."/>
            <person name="Fracchia K.M."/>
            <person name="Antoshechkin I."/>
            <person name="Mortazavi A."/>
            <person name="Wong G."/>
            <person name="Sternberg P.W."/>
        </authorList>
    </citation>
    <scope>NUCLEOTIDE SEQUENCE [LARGE SCALE GENOMIC DNA]</scope>
    <source>
        <strain evidence="1">MT8872</strain>
    </source>
</reference>
<dbReference type="Proteomes" id="UP000492821">
    <property type="component" value="Unassembled WGS sequence"/>
</dbReference>
<accession>A0A7E4VYL3</accession>
<dbReference type="WBParaSite" id="Pan_g5247.t1">
    <property type="protein sequence ID" value="Pan_g5247.t1"/>
    <property type="gene ID" value="Pan_g5247"/>
</dbReference>
<proteinExistence type="predicted"/>
<organism evidence="1 2">
    <name type="scientific">Panagrellus redivivus</name>
    <name type="common">Microworm</name>
    <dbReference type="NCBI Taxonomy" id="6233"/>
    <lineage>
        <taxon>Eukaryota</taxon>
        <taxon>Metazoa</taxon>
        <taxon>Ecdysozoa</taxon>
        <taxon>Nematoda</taxon>
        <taxon>Chromadorea</taxon>
        <taxon>Rhabditida</taxon>
        <taxon>Tylenchina</taxon>
        <taxon>Panagrolaimomorpha</taxon>
        <taxon>Panagrolaimoidea</taxon>
        <taxon>Panagrolaimidae</taxon>
        <taxon>Panagrellus</taxon>
    </lineage>
</organism>
<keyword evidence="1" id="KW-1185">Reference proteome</keyword>